<evidence type="ECO:0000256" key="6">
    <source>
        <dbReference type="ARBA" id="ARBA00013150"/>
    </source>
</evidence>
<evidence type="ECO:0000256" key="9">
    <source>
        <dbReference type="ARBA" id="ARBA00022842"/>
    </source>
</evidence>
<dbReference type="NCBIfam" id="TIGR00204">
    <property type="entry name" value="dxs"/>
    <property type="match status" value="1"/>
</dbReference>
<evidence type="ECO:0000256" key="1">
    <source>
        <dbReference type="ARBA" id="ARBA00001946"/>
    </source>
</evidence>
<dbReference type="GO" id="GO:0016114">
    <property type="term" value="P:terpenoid biosynthetic process"/>
    <property type="evidence" value="ECO:0007669"/>
    <property type="project" value="InterPro"/>
</dbReference>
<dbReference type="CDD" id="cd07033">
    <property type="entry name" value="TPP_PYR_DXS_TK_like"/>
    <property type="match status" value="1"/>
</dbReference>
<accession>A0A3B1D9C1</accession>
<comment type="similarity">
    <text evidence="4">Belongs to the transketolase family. DXPS subfamily.</text>
</comment>
<evidence type="ECO:0000256" key="4">
    <source>
        <dbReference type="ARBA" id="ARBA00011081"/>
    </source>
</evidence>
<feature type="domain" description="Transketolase-like pyrimidine-binding" evidence="13">
    <location>
        <begin position="322"/>
        <end position="487"/>
    </location>
</feature>
<dbReference type="InterPro" id="IPR009014">
    <property type="entry name" value="Transketo_C/PFOR_II"/>
</dbReference>
<dbReference type="NCBIfam" id="NF003933">
    <property type="entry name" value="PRK05444.2-2"/>
    <property type="match status" value="1"/>
</dbReference>
<dbReference type="SUPFAM" id="SSF52922">
    <property type="entry name" value="TK C-terminal domain-like"/>
    <property type="match status" value="1"/>
</dbReference>
<gene>
    <name evidence="14" type="ORF">MNBD_IGNAVI01-1019</name>
</gene>
<evidence type="ECO:0000313" key="14">
    <source>
        <dbReference type="EMBL" id="VAX28365.1"/>
    </source>
</evidence>
<dbReference type="InterPro" id="IPR049557">
    <property type="entry name" value="Transketolase_CS"/>
</dbReference>
<proteinExistence type="inferred from homology"/>
<evidence type="ECO:0000256" key="2">
    <source>
        <dbReference type="ARBA" id="ARBA00001964"/>
    </source>
</evidence>
<dbReference type="GO" id="GO:0009228">
    <property type="term" value="P:thiamine biosynthetic process"/>
    <property type="evidence" value="ECO:0007669"/>
    <property type="project" value="UniProtKB-KW"/>
</dbReference>
<dbReference type="GO" id="GO:0008661">
    <property type="term" value="F:1-deoxy-D-xylulose-5-phosphate synthase activity"/>
    <property type="evidence" value="ECO:0007669"/>
    <property type="project" value="UniProtKB-EC"/>
</dbReference>
<sequence length="639" mass="70209">MVDKSKYEILFQIESPKDIRDFDTAQLKKLCGEIREYMVDVVSQVGGHFGGGLGAVELTVALHKVFNTPEDILVWDTGHQAYPHKIITGRRDQLFTIRQLHGLSGFLKRSESEYDAFGAGHASTSISAALGIAEGTKQAGIERKVIAIIGDGAMTGGMAYEAMNNSGILKSNLIVVLNDNQMSIAPNVWQISNYFTEMIAHPEYNRFKGAMWELTGKLDQFGDRIRKVASRLETGIKSIVTPGMLFEALGFRYFGPAKGHNIGKLVELFEHIKPMEGPILVHVLTEKGKGYKPAEENAPKFHGVSPFDKVTGQILKKSGGLPSYTEIFGKALVKIAKENPKVIGITAAMPDGTGLKYLQDEFPDRYYDAGIAEEHAVTFSAGLATQGIIPVVSIYSTFLQRGFDQVIHDVSLQKLHVVFALDRAGLVGADGPTHHGTFDLSYLRMIPGMVIMAPKDEAELRNMLFTAIEYKNGPIALRYPRGSAIGVELKEEFELLPIGKGEIIEKGEDVAILAVGNMVQYSIKAAEKLRSDGISAQVINMRFVKPLDTELLDEVNHKFNKIVTIEENAIVGGFGSGVVEYFADKSYKNNILRLGLPDSFVEHGTQAELYKILGIDTEGIYKNVKTFFEESNSHSEGVA</sequence>
<dbReference type="InterPro" id="IPR005477">
    <property type="entry name" value="Dxylulose-5-P_synthase"/>
</dbReference>
<dbReference type="GO" id="GO:0046872">
    <property type="term" value="F:metal ion binding"/>
    <property type="evidence" value="ECO:0007669"/>
    <property type="project" value="UniProtKB-KW"/>
</dbReference>
<dbReference type="Pfam" id="PF02779">
    <property type="entry name" value="Transket_pyr"/>
    <property type="match status" value="1"/>
</dbReference>
<evidence type="ECO:0000256" key="12">
    <source>
        <dbReference type="ARBA" id="ARBA00023229"/>
    </source>
</evidence>
<dbReference type="FunFam" id="3.40.50.970:FF:000005">
    <property type="entry name" value="1-deoxy-D-xylulose-5-phosphate synthase"/>
    <property type="match status" value="1"/>
</dbReference>
<keyword evidence="10" id="KW-0784">Thiamine biosynthesis</keyword>
<dbReference type="PANTHER" id="PTHR43322">
    <property type="entry name" value="1-D-DEOXYXYLULOSE 5-PHOSPHATE SYNTHASE-RELATED"/>
    <property type="match status" value="1"/>
</dbReference>
<evidence type="ECO:0000259" key="13">
    <source>
        <dbReference type="SMART" id="SM00861"/>
    </source>
</evidence>
<comment type="cofactor">
    <cofactor evidence="2">
        <name>thiamine diphosphate</name>
        <dbReference type="ChEBI" id="CHEBI:58937"/>
    </cofactor>
</comment>
<dbReference type="SUPFAM" id="SSF52518">
    <property type="entry name" value="Thiamin diphosphate-binding fold (THDP-binding)"/>
    <property type="match status" value="2"/>
</dbReference>
<dbReference type="InterPro" id="IPR005475">
    <property type="entry name" value="Transketolase-like_Pyr-bd"/>
</dbReference>
<name>A0A3B1D9C1_9ZZZZ</name>
<keyword evidence="8" id="KW-0479">Metal-binding</keyword>
<dbReference type="Pfam" id="PF02780">
    <property type="entry name" value="Transketolase_C"/>
    <property type="match status" value="1"/>
</dbReference>
<evidence type="ECO:0000256" key="7">
    <source>
        <dbReference type="ARBA" id="ARBA00022679"/>
    </source>
</evidence>
<protein>
    <recommendedName>
        <fullName evidence="6">1-deoxy-D-xylulose-5-phosphate synthase</fullName>
        <ecNumber evidence="6">2.2.1.7</ecNumber>
    </recommendedName>
</protein>
<dbReference type="PANTHER" id="PTHR43322:SF5">
    <property type="entry name" value="1-DEOXY-D-XYLULOSE-5-PHOSPHATE SYNTHASE, CHLOROPLASTIC"/>
    <property type="match status" value="1"/>
</dbReference>
<dbReference type="InterPro" id="IPR033248">
    <property type="entry name" value="Transketolase_C"/>
</dbReference>
<evidence type="ECO:0000256" key="5">
    <source>
        <dbReference type="ARBA" id="ARBA00011738"/>
    </source>
</evidence>
<dbReference type="EMBL" id="UOGD01000409">
    <property type="protein sequence ID" value="VAX28365.1"/>
    <property type="molecule type" value="Genomic_DNA"/>
</dbReference>
<comment type="pathway">
    <text evidence="3">Metabolic intermediate biosynthesis; 1-deoxy-D-xylulose 5-phosphate biosynthesis; 1-deoxy-D-xylulose 5-phosphate from D-glyceraldehyde 3-phosphate and pyruvate: step 1/1.</text>
</comment>
<keyword evidence="9" id="KW-0460">Magnesium</keyword>
<reference evidence="14" key="1">
    <citation type="submission" date="2018-06" db="EMBL/GenBank/DDBJ databases">
        <authorList>
            <person name="Zhirakovskaya E."/>
        </authorList>
    </citation>
    <scope>NUCLEOTIDE SEQUENCE</scope>
</reference>
<dbReference type="AlphaFoldDB" id="A0A3B1D9C1"/>
<dbReference type="InterPro" id="IPR029061">
    <property type="entry name" value="THDP-binding"/>
</dbReference>
<comment type="subunit">
    <text evidence="5">Homodimer.</text>
</comment>
<dbReference type="CDD" id="cd02007">
    <property type="entry name" value="TPP_DXS"/>
    <property type="match status" value="1"/>
</dbReference>
<evidence type="ECO:0000256" key="11">
    <source>
        <dbReference type="ARBA" id="ARBA00023052"/>
    </source>
</evidence>
<dbReference type="FunFam" id="3.40.50.920:FF:000002">
    <property type="entry name" value="1-deoxy-D-xylulose-5-phosphate synthase"/>
    <property type="match status" value="1"/>
</dbReference>
<evidence type="ECO:0000256" key="10">
    <source>
        <dbReference type="ARBA" id="ARBA00022977"/>
    </source>
</evidence>
<dbReference type="Gene3D" id="3.40.50.970">
    <property type="match status" value="2"/>
</dbReference>
<dbReference type="GO" id="GO:0019288">
    <property type="term" value="P:isopentenyl diphosphate biosynthetic process, methylerythritol 4-phosphate pathway"/>
    <property type="evidence" value="ECO:0007669"/>
    <property type="project" value="TreeGrafter"/>
</dbReference>
<dbReference type="HAMAP" id="MF_00315">
    <property type="entry name" value="DXP_synth"/>
    <property type="match status" value="1"/>
</dbReference>
<dbReference type="EC" id="2.2.1.7" evidence="6"/>
<keyword evidence="11" id="KW-0786">Thiamine pyrophosphate</keyword>
<evidence type="ECO:0000256" key="3">
    <source>
        <dbReference type="ARBA" id="ARBA00004980"/>
    </source>
</evidence>
<dbReference type="PROSITE" id="PS00801">
    <property type="entry name" value="TRANSKETOLASE_1"/>
    <property type="match status" value="1"/>
</dbReference>
<dbReference type="GO" id="GO:0005829">
    <property type="term" value="C:cytosol"/>
    <property type="evidence" value="ECO:0007669"/>
    <property type="project" value="TreeGrafter"/>
</dbReference>
<dbReference type="Pfam" id="PF13292">
    <property type="entry name" value="DXP_synthase_N"/>
    <property type="match status" value="1"/>
</dbReference>
<keyword evidence="7 14" id="KW-0808">Transferase</keyword>
<dbReference type="Gene3D" id="3.40.50.920">
    <property type="match status" value="1"/>
</dbReference>
<dbReference type="UniPathway" id="UPA00064">
    <property type="reaction ID" value="UER00091"/>
</dbReference>
<organism evidence="14">
    <name type="scientific">hydrothermal vent metagenome</name>
    <dbReference type="NCBI Taxonomy" id="652676"/>
    <lineage>
        <taxon>unclassified sequences</taxon>
        <taxon>metagenomes</taxon>
        <taxon>ecological metagenomes</taxon>
    </lineage>
</organism>
<dbReference type="SMART" id="SM00861">
    <property type="entry name" value="Transket_pyr"/>
    <property type="match status" value="1"/>
</dbReference>
<evidence type="ECO:0000256" key="8">
    <source>
        <dbReference type="ARBA" id="ARBA00022723"/>
    </source>
</evidence>
<comment type="cofactor">
    <cofactor evidence="1">
        <name>Mg(2+)</name>
        <dbReference type="ChEBI" id="CHEBI:18420"/>
    </cofactor>
</comment>
<keyword evidence="12" id="KW-0414">Isoprene biosynthesis</keyword>